<reference evidence="3" key="1">
    <citation type="journal article" date="2020" name="Nature">
        <title>Giant virus diversity and host interactions through global metagenomics.</title>
        <authorList>
            <person name="Schulz F."/>
            <person name="Roux S."/>
            <person name="Paez-Espino D."/>
            <person name="Jungbluth S."/>
            <person name="Walsh D.A."/>
            <person name="Denef V.J."/>
            <person name="McMahon K.D."/>
            <person name="Konstantinidis K.T."/>
            <person name="Eloe-Fadrosh E.A."/>
            <person name="Kyrpides N.C."/>
            <person name="Woyke T."/>
        </authorList>
    </citation>
    <scope>NUCLEOTIDE SEQUENCE</scope>
    <source>
        <strain evidence="3">GVMAG-M-3300025880-76</strain>
    </source>
</reference>
<evidence type="ECO:0000313" key="3">
    <source>
        <dbReference type="EMBL" id="QHU02703.1"/>
    </source>
</evidence>
<sequence>MKISIMNFKVSKYVIILMSIVFFTFIYFILDDTHFSGVNKVQETIRKNIVEEEIKPTLYKDTEGFRMENSIQDDIEKVNAMENAKIKSENVAEENELSPDQIEPTGLQQLFNRLYFSVSTGSLLGYGDVIPVSNISKLISIVQSGLTIMVIVM</sequence>
<feature type="transmembrane region" description="Helical" evidence="1">
    <location>
        <begin position="12"/>
        <end position="30"/>
    </location>
</feature>
<dbReference type="AlphaFoldDB" id="A0A6C0JBK4"/>
<keyword evidence="1" id="KW-0812">Transmembrane</keyword>
<proteinExistence type="predicted"/>
<evidence type="ECO:0000259" key="2">
    <source>
        <dbReference type="Pfam" id="PF07885"/>
    </source>
</evidence>
<protein>
    <recommendedName>
        <fullName evidence="2">Potassium channel domain-containing protein</fullName>
    </recommendedName>
</protein>
<dbReference type="Gene3D" id="1.10.287.70">
    <property type="match status" value="1"/>
</dbReference>
<name>A0A6C0JBK4_9ZZZZ</name>
<dbReference type="Pfam" id="PF07885">
    <property type="entry name" value="Ion_trans_2"/>
    <property type="match status" value="1"/>
</dbReference>
<feature type="domain" description="Potassium channel" evidence="2">
    <location>
        <begin position="109"/>
        <end position="153"/>
    </location>
</feature>
<evidence type="ECO:0000256" key="1">
    <source>
        <dbReference type="SAM" id="Phobius"/>
    </source>
</evidence>
<keyword evidence="1" id="KW-0472">Membrane</keyword>
<dbReference type="EMBL" id="MN740361">
    <property type="protein sequence ID" value="QHU02703.1"/>
    <property type="molecule type" value="Genomic_DNA"/>
</dbReference>
<dbReference type="InterPro" id="IPR013099">
    <property type="entry name" value="K_chnl_dom"/>
</dbReference>
<keyword evidence="1" id="KW-1133">Transmembrane helix</keyword>
<dbReference type="SUPFAM" id="SSF81324">
    <property type="entry name" value="Voltage-gated potassium channels"/>
    <property type="match status" value="1"/>
</dbReference>
<organism evidence="3">
    <name type="scientific">viral metagenome</name>
    <dbReference type="NCBI Taxonomy" id="1070528"/>
    <lineage>
        <taxon>unclassified sequences</taxon>
        <taxon>metagenomes</taxon>
        <taxon>organismal metagenomes</taxon>
    </lineage>
</organism>
<accession>A0A6C0JBK4</accession>